<organism evidence="2 3">
    <name type="scientific">Iphiclides podalirius</name>
    <name type="common">scarce swallowtail</name>
    <dbReference type="NCBI Taxonomy" id="110791"/>
    <lineage>
        <taxon>Eukaryota</taxon>
        <taxon>Metazoa</taxon>
        <taxon>Ecdysozoa</taxon>
        <taxon>Arthropoda</taxon>
        <taxon>Hexapoda</taxon>
        <taxon>Insecta</taxon>
        <taxon>Pterygota</taxon>
        <taxon>Neoptera</taxon>
        <taxon>Endopterygota</taxon>
        <taxon>Lepidoptera</taxon>
        <taxon>Glossata</taxon>
        <taxon>Ditrysia</taxon>
        <taxon>Papilionoidea</taxon>
        <taxon>Papilionidae</taxon>
        <taxon>Papilioninae</taxon>
        <taxon>Iphiclides</taxon>
    </lineage>
</organism>
<feature type="compositionally biased region" description="Pro residues" evidence="1">
    <location>
        <begin position="37"/>
        <end position="52"/>
    </location>
</feature>
<feature type="non-terminal residue" evidence="2">
    <location>
        <position position="1"/>
    </location>
</feature>
<keyword evidence="3" id="KW-1185">Reference proteome</keyword>
<protein>
    <submittedName>
        <fullName evidence="2">Uncharacterized protein</fullName>
    </submittedName>
</protein>
<evidence type="ECO:0000256" key="1">
    <source>
        <dbReference type="SAM" id="MobiDB-lite"/>
    </source>
</evidence>
<dbReference type="EMBL" id="OW152835">
    <property type="protein sequence ID" value="CAH2056529.1"/>
    <property type="molecule type" value="Genomic_DNA"/>
</dbReference>
<gene>
    <name evidence="2" type="ORF">IPOD504_LOCUS9732</name>
</gene>
<evidence type="ECO:0000313" key="3">
    <source>
        <dbReference type="Proteomes" id="UP000837857"/>
    </source>
</evidence>
<proteinExistence type="predicted"/>
<accession>A0ABN8IG09</accession>
<evidence type="ECO:0000313" key="2">
    <source>
        <dbReference type="EMBL" id="CAH2056529.1"/>
    </source>
</evidence>
<feature type="region of interest" description="Disordered" evidence="1">
    <location>
        <begin position="37"/>
        <end position="57"/>
    </location>
</feature>
<reference evidence="2" key="1">
    <citation type="submission" date="2022-03" db="EMBL/GenBank/DDBJ databases">
        <authorList>
            <person name="Martin H S."/>
        </authorList>
    </citation>
    <scope>NUCLEOTIDE SEQUENCE</scope>
</reference>
<dbReference type="Proteomes" id="UP000837857">
    <property type="component" value="Chromosome 23"/>
</dbReference>
<name>A0ABN8IG09_9NEOP</name>
<sequence length="135" mass="14676">MMNGNKPIQRSRGLITRRSYQAAKLALQKEQVANTLLPPPPLSILPPPPPPHGTQTPGSIVHYGAAKQKRGECIIIPGRYTINPPRISSGALFPPARNYDKAPHEAERTAIGRRRAVATLAKVLQLADTARILIP</sequence>